<sequence>MSADQELAPNAGPRVIINRQVVEDTWTRVLPAEDGSITVPASGKVIVPYRYWLEHRDELAGRELGVCFAPDDEPESLPVDANVFGVIAVDFPAFTDGRGFSIGRLLRERQGYTGELRAVGDVFKDTLNYLWRCGFDAFAVRADKDIDDALRGLDDFTEFYQSSVQQPTPLFRRREDGATQG</sequence>
<dbReference type="AlphaFoldDB" id="A0A4U0PDR0"/>
<proteinExistence type="predicted"/>
<organism evidence="1 2">
    <name type="scientific">Chitiniphilus eburneus</name>
    <dbReference type="NCBI Taxonomy" id="2571148"/>
    <lineage>
        <taxon>Bacteria</taxon>
        <taxon>Pseudomonadati</taxon>
        <taxon>Pseudomonadota</taxon>
        <taxon>Betaproteobacteria</taxon>
        <taxon>Neisseriales</taxon>
        <taxon>Chitinibacteraceae</taxon>
        <taxon>Chitiniphilus</taxon>
    </lineage>
</organism>
<comment type="caution">
    <text evidence="1">The sequence shown here is derived from an EMBL/GenBank/DDBJ whole genome shotgun (WGS) entry which is preliminary data.</text>
</comment>
<accession>A0A4U0PDR0</accession>
<gene>
    <name evidence="1" type="ORF">FAZ21_17735</name>
</gene>
<name>A0A4U0PDR0_9NEIS</name>
<dbReference type="EMBL" id="SUMF01000034">
    <property type="protein sequence ID" value="TJZ65891.1"/>
    <property type="molecule type" value="Genomic_DNA"/>
</dbReference>
<keyword evidence="2" id="KW-1185">Reference proteome</keyword>
<dbReference type="OrthoDB" id="9800421at2"/>
<dbReference type="Pfam" id="PF06073">
    <property type="entry name" value="DUF934"/>
    <property type="match status" value="1"/>
</dbReference>
<dbReference type="RefSeq" id="WP_136774763.1">
    <property type="nucleotide sequence ID" value="NZ_CP156074.1"/>
</dbReference>
<protein>
    <submittedName>
        <fullName evidence="1">DUF934 domain-containing protein</fullName>
    </submittedName>
</protein>
<reference evidence="1 2" key="1">
    <citation type="submission" date="2019-04" db="EMBL/GenBank/DDBJ databases">
        <title>Chitiniphilus eburnea sp. nov., a novel chitinolytic bacterium isolated from aquaculture sludge.</title>
        <authorList>
            <person name="Sheng M."/>
        </authorList>
    </citation>
    <scope>NUCLEOTIDE SEQUENCE [LARGE SCALE GENOMIC DNA]</scope>
    <source>
        <strain evidence="1 2">HX-2-15</strain>
    </source>
</reference>
<dbReference type="Proteomes" id="UP000310016">
    <property type="component" value="Unassembled WGS sequence"/>
</dbReference>
<evidence type="ECO:0000313" key="2">
    <source>
        <dbReference type="Proteomes" id="UP000310016"/>
    </source>
</evidence>
<dbReference type="PIRSF" id="PIRSF030820">
    <property type="entry name" value="UCP030820"/>
    <property type="match status" value="1"/>
</dbReference>
<evidence type="ECO:0000313" key="1">
    <source>
        <dbReference type="EMBL" id="TJZ65891.1"/>
    </source>
</evidence>
<dbReference type="InterPro" id="IPR008318">
    <property type="entry name" value="UCP030820"/>
</dbReference>